<keyword evidence="2" id="KW-1185">Reference proteome</keyword>
<dbReference type="Proteomes" id="UP000799439">
    <property type="component" value="Unassembled WGS sequence"/>
</dbReference>
<evidence type="ECO:0000313" key="2">
    <source>
        <dbReference type="Proteomes" id="UP000799439"/>
    </source>
</evidence>
<organism evidence="1 2">
    <name type="scientific">Myriangium duriaei CBS 260.36</name>
    <dbReference type="NCBI Taxonomy" id="1168546"/>
    <lineage>
        <taxon>Eukaryota</taxon>
        <taxon>Fungi</taxon>
        <taxon>Dikarya</taxon>
        <taxon>Ascomycota</taxon>
        <taxon>Pezizomycotina</taxon>
        <taxon>Dothideomycetes</taxon>
        <taxon>Dothideomycetidae</taxon>
        <taxon>Myriangiales</taxon>
        <taxon>Myriangiaceae</taxon>
        <taxon>Myriangium</taxon>
    </lineage>
</organism>
<name>A0A9P4J305_9PEZI</name>
<dbReference type="AlphaFoldDB" id="A0A9P4J305"/>
<sequence length="61" mass="7350">MLIAQRISRAILWRFFCFEIFDGKKNILAKKHGMFRMLDNVRSVQHDQRSPDTVEYNILHN</sequence>
<gene>
    <name evidence="1" type="ORF">K461DRAFT_278351</name>
</gene>
<proteinExistence type="predicted"/>
<dbReference type="EMBL" id="ML996085">
    <property type="protein sequence ID" value="KAF2153546.1"/>
    <property type="molecule type" value="Genomic_DNA"/>
</dbReference>
<reference evidence="1" key="1">
    <citation type="journal article" date="2020" name="Stud. Mycol.">
        <title>101 Dothideomycetes genomes: a test case for predicting lifestyles and emergence of pathogens.</title>
        <authorList>
            <person name="Haridas S."/>
            <person name="Albert R."/>
            <person name="Binder M."/>
            <person name="Bloem J."/>
            <person name="Labutti K."/>
            <person name="Salamov A."/>
            <person name="Andreopoulos B."/>
            <person name="Baker S."/>
            <person name="Barry K."/>
            <person name="Bills G."/>
            <person name="Bluhm B."/>
            <person name="Cannon C."/>
            <person name="Castanera R."/>
            <person name="Culley D."/>
            <person name="Daum C."/>
            <person name="Ezra D."/>
            <person name="Gonzalez J."/>
            <person name="Henrissat B."/>
            <person name="Kuo A."/>
            <person name="Liang C."/>
            <person name="Lipzen A."/>
            <person name="Lutzoni F."/>
            <person name="Magnuson J."/>
            <person name="Mondo S."/>
            <person name="Nolan M."/>
            <person name="Ohm R."/>
            <person name="Pangilinan J."/>
            <person name="Park H.-J."/>
            <person name="Ramirez L."/>
            <person name="Alfaro M."/>
            <person name="Sun H."/>
            <person name="Tritt A."/>
            <person name="Yoshinaga Y."/>
            <person name="Zwiers L.-H."/>
            <person name="Turgeon B."/>
            <person name="Goodwin S."/>
            <person name="Spatafora J."/>
            <person name="Crous P."/>
            <person name="Grigoriev I."/>
        </authorList>
    </citation>
    <scope>NUCLEOTIDE SEQUENCE</scope>
    <source>
        <strain evidence="1">CBS 260.36</strain>
    </source>
</reference>
<protein>
    <submittedName>
        <fullName evidence="1">Uncharacterized protein</fullName>
    </submittedName>
</protein>
<comment type="caution">
    <text evidence="1">The sequence shown here is derived from an EMBL/GenBank/DDBJ whole genome shotgun (WGS) entry which is preliminary data.</text>
</comment>
<evidence type="ECO:0000313" key="1">
    <source>
        <dbReference type="EMBL" id="KAF2153546.1"/>
    </source>
</evidence>
<accession>A0A9P4J305</accession>